<evidence type="ECO:0000256" key="16">
    <source>
        <dbReference type="SAM" id="SignalP"/>
    </source>
</evidence>
<dbReference type="PANTHER" id="PTHR32227">
    <property type="entry name" value="GLUCAN ENDO-1,3-BETA-GLUCOSIDASE BG1-RELATED-RELATED"/>
    <property type="match status" value="1"/>
</dbReference>
<evidence type="ECO:0000259" key="17">
    <source>
        <dbReference type="SMART" id="SM00768"/>
    </source>
</evidence>
<dbReference type="GO" id="GO:0009506">
    <property type="term" value="C:plasmodesma"/>
    <property type="evidence" value="ECO:0007669"/>
    <property type="project" value="UniProtKB-ARBA"/>
</dbReference>
<evidence type="ECO:0000256" key="10">
    <source>
        <dbReference type="ARBA" id="ARBA00023157"/>
    </source>
</evidence>
<evidence type="ECO:0000256" key="2">
    <source>
        <dbReference type="ARBA" id="ARBA00004609"/>
    </source>
</evidence>
<protein>
    <recommendedName>
        <fullName evidence="4">glucan endo-1,3-beta-D-glucosidase</fullName>
        <ecNumber evidence="4">3.2.1.39</ecNumber>
    </recommendedName>
</protein>
<dbReference type="InterPro" id="IPR012946">
    <property type="entry name" value="X8"/>
</dbReference>
<evidence type="ECO:0000256" key="13">
    <source>
        <dbReference type="RuleBase" id="RU004335"/>
    </source>
</evidence>
<evidence type="ECO:0000256" key="6">
    <source>
        <dbReference type="ARBA" id="ARBA00022622"/>
    </source>
</evidence>
<keyword evidence="8 14" id="KW-0378">Hydrolase</keyword>
<dbReference type="InterPro" id="IPR044965">
    <property type="entry name" value="Glyco_hydro_17_plant"/>
</dbReference>
<evidence type="ECO:0000256" key="4">
    <source>
        <dbReference type="ARBA" id="ARBA00012780"/>
    </source>
</evidence>
<keyword evidence="6" id="KW-0336">GPI-anchor</keyword>
<dbReference type="AlphaFoldDB" id="A0A9D4ZCX5"/>
<reference evidence="18" key="1">
    <citation type="submission" date="2021-01" db="EMBL/GenBank/DDBJ databases">
        <title>Adiantum capillus-veneris genome.</title>
        <authorList>
            <person name="Fang Y."/>
            <person name="Liao Q."/>
        </authorList>
    </citation>
    <scope>NUCLEOTIDE SEQUENCE</scope>
    <source>
        <strain evidence="18">H3</strain>
        <tissue evidence="18">Leaf</tissue>
    </source>
</reference>
<dbReference type="Proteomes" id="UP000886520">
    <property type="component" value="Chromosome 13"/>
</dbReference>
<dbReference type="FunFam" id="1.20.58.1040:FF:000001">
    <property type="entry name" value="Glucan endo-1,3-beta-glucosidase 4"/>
    <property type="match status" value="1"/>
</dbReference>
<dbReference type="GO" id="GO:0005886">
    <property type="term" value="C:plasma membrane"/>
    <property type="evidence" value="ECO:0007669"/>
    <property type="project" value="UniProtKB-SubCell"/>
</dbReference>
<keyword evidence="10" id="KW-1015">Disulfide bond</keyword>
<dbReference type="EMBL" id="JABFUD020000013">
    <property type="protein sequence ID" value="KAI5070928.1"/>
    <property type="molecule type" value="Genomic_DNA"/>
</dbReference>
<dbReference type="InterPro" id="IPR000490">
    <property type="entry name" value="Glyco_hydro_17"/>
</dbReference>
<evidence type="ECO:0000256" key="1">
    <source>
        <dbReference type="ARBA" id="ARBA00000382"/>
    </source>
</evidence>
<keyword evidence="5" id="KW-1003">Cell membrane</keyword>
<dbReference type="GO" id="GO:0042973">
    <property type="term" value="F:glucan endo-1,3-beta-D-glucosidase activity"/>
    <property type="evidence" value="ECO:0007669"/>
    <property type="project" value="UniProtKB-EC"/>
</dbReference>
<dbReference type="FunFam" id="3.20.20.80:FF:000005">
    <property type="entry name" value="Glucan endo-1,3-beta-glucosidase 14"/>
    <property type="match status" value="1"/>
</dbReference>
<comment type="caution">
    <text evidence="18">The sequence shown here is derived from an EMBL/GenBank/DDBJ whole genome shotgun (WGS) entry which is preliminary data.</text>
</comment>
<proteinExistence type="inferred from homology"/>
<keyword evidence="7 16" id="KW-0732">Signal</keyword>
<evidence type="ECO:0000256" key="5">
    <source>
        <dbReference type="ARBA" id="ARBA00022475"/>
    </source>
</evidence>
<evidence type="ECO:0000313" key="19">
    <source>
        <dbReference type="Proteomes" id="UP000886520"/>
    </source>
</evidence>
<evidence type="ECO:0000256" key="11">
    <source>
        <dbReference type="ARBA" id="ARBA00023180"/>
    </source>
</evidence>
<keyword evidence="19" id="KW-1185">Reference proteome</keyword>
<dbReference type="GO" id="GO:0005975">
    <property type="term" value="P:carbohydrate metabolic process"/>
    <property type="evidence" value="ECO:0007669"/>
    <property type="project" value="InterPro"/>
</dbReference>
<name>A0A9D4ZCX5_ADICA</name>
<evidence type="ECO:0000256" key="14">
    <source>
        <dbReference type="RuleBase" id="RU004336"/>
    </source>
</evidence>
<comment type="catalytic activity">
    <reaction evidence="1">
        <text>Hydrolysis of (1-&gt;3)-beta-D-glucosidic linkages in (1-&gt;3)-beta-D-glucans.</text>
        <dbReference type="EC" id="3.2.1.39"/>
    </reaction>
</comment>
<comment type="subcellular location">
    <subcellularLocation>
        <location evidence="2">Cell membrane</location>
        <topology evidence="2">Lipid-anchor</topology>
        <topology evidence="2">GPI-anchor</topology>
    </subcellularLocation>
</comment>
<dbReference type="OrthoDB" id="941679at2759"/>
<dbReference type="Pfam" id="PF07983">
    <property type="entry name" value="X8"/>
    <property type="match status" value="1"/>
</dbReference>
<evidence type="ECO:0000256" key="12">
    <source>
        <dbReference type="ARBA" id="ARBA00023295"/>
    </source>
</evidence>
<keyword evidence="11" id="KW-0325">Glycoprotein</keyword>
<organism evidence="18 19">
    <name type="scientific">Adiantum capillus-veneris</name>
    <name type="common">Maidenhair fern</name>
    <dbReference type="NCBI Taxonomy" id="13818"/>
    <lineage>
        <taxon>Eukaryota</taxon>
        <taxon>Viridiplantae</taxon>
        <taxon>Streptophyta</taxon>
        <taxon>Embryophyta</taxon>
        <taxon>Tracheophyta</taxon>
        <taxon>Polypodiopsida</taxon>
        <taxon>Polypodiidae</taxon>
        <taxon>Polypodiales</taxon>
        <taxon>Pteridineae</taxon>
        <taxon>Pteridaceae</taxon>
        <taxon>Vittarioideae</taxon>
        <taxon>Adiantum</taxon>
    </lineage>
</organism>
<keyword evidence="9" id="KW-0472">Membrane</keyword>
<dbReference type="Gene3D" id="3.20.20.80">
    <property type="entry name" value="Glycosidases"/>
    <property type="match status" value="1"/>
</dbReference>
<evidence type="ECO:0000256" key="9">
    <source>
        <dbReference type="ARBA" id="ARBA00023136"/>
    </source>
</evidence>
<feature type="signal peptide" evidence="16">
    <location>
        <begin position="1"/>
        <end position="23"/>
    </location>
</feature>
<keyword evidence="6" id="KW-0449">Lipoprotein</keyword>
<evidence type="ECO:0000256" key="3">
    <source>
        <dbReference type="ARBA" id="ARBA00008773"/>
    </source>
</evidence>
<dbReference type="Pfam" id="PF00332">
    <property type="entry name" value="Glyco_hydro_17"/>
    <property type="match status" value="1"/>
</dbReference>
<feature type="compositionally biased region" description="Polar residues" evidence="15">
    <location>
        <begin position="368"/>
        <end position="379"/>
    </location>
</feature>
<accession>A0A9D4ZCX5</accession>
<feature type="chain" id="PRO_5038758807" description="glucan endo-1,3-beta-D-glucosidase" evidence="16">
    <location>
        <begin position="24"/>
        <end position="493"/>
    </location>
</feature>
<dbReference type="GO" id="GO:0098552">
    <property type="term" value="C:side of membrane"/>
    <property type="evidence" value="ECO:0007669"/>
    <property type="project" value="UniProtKB-KW"/>
</dbReference>
<dbReference type="EC" id="3.2.1.39" evidence="4"/>
<feature type="region of interest" description="Disordered" evidence="15">
    <location>
        <begin position="360"/>
        <end position="401"/>
    </location>
</feature>
<dbReference type="SUPFAM" id="SSF51445">
    <property type="entry name" value="(Trans)glycosidases"/>
    <property type="match status" value="1"/>
</dbReference>
<dbReference type="InterPro" id="IPR017853">
    <property type="entry name" value="GH"/>
</dbReference>
<sequence>MKPLCFAIAVLANCFSLFLLGEGGSVGINYGRVANNLPSPKDVVQLIKQQGFTKVKLYDTDPTVLAAFAGSGLELVVALPNERVHAAAQSKNAARQWVQMNVARHLPATKIVGIAVGNEILASTTDSVRALTPLLLPAMENVHSALTELHLDSSIKISSPHSLAILSSSYPPSAGAFNPSIANTIMKPMLDFLAKTNSYVMLNAYPFFAYESEPDVISLEYAIFASKAGVKDPKTGLYYTNLFDAQLDAFFAAMALLGHSNLNIVVAETGWPSKGDTSEIGASPRNAAMYMSNLMKHITSNSGTPLRRGASIDTYIFALFNENMKDGPTSERNYGLFYPDKHNVYDLDMTLPKSHTAVSATRAPMTPGSGQSTQSPSTKSAHRRHRSHHKRQSSTNGAKSNGPSWCVAIPSTNLSQLQAALDYACGPGKVDCSSIQEGKSCFNPNTLVGHASYAFNYYYHANNQAPGSCNFGGSATIVQQDPSYNGCSYPGTV</sequence>
<dbReference type="SMART" id="SM00768">
    <property type="entry name" value="X8"/>
    <property type="match status" value="1"/>
</dbReference>
<dbReference type="Gene3D" id="1.20.58.1040">
    <property type="match status" value="1"/>
</dbReference>
<evidence type="ECO:0000313" key="18">
    <source>
        <dbReference type="EMBL" id="KAI5070928.1"/>
    </source>
</evidence>
<keyword evidence="12 14" id="KW-0326">Glycosidase</keyword>
<feature type="compositionally biased region" description="Basic residues" evidence="15">
    <location>
        <begin position="380"/>
        <end position="392"/>
    </location>
</feature>
<feature type="domain" description="X8" evidence="17">
    <location>
        <begin position="404"/>
        <end position="489"/>
    </location>
</feature>
<evidence type="ECO:0000256" key="8">
    <source>
        <dbReference type="ARBA" id="ARBA00022801"/>
    </source>
</evidence>
<evidence type="ECO:0000256" key="7">
    <source>
        <dbReference type="ARBA" id="ARBA00022729"/>
    </source>
</evidence>
<dbReference type="PROSITE" id="PS00587">
    <property type="entry name" value="GLYCOSYL_HYDROL_F17"/>
    <property type="match status" value="1"/>
</dbReference>
<gene>
    <name evidence="18" type="ORF">GOP47_0013179</name>
</gene>
<comment type="similarity">
    <text evidence="3 13">Belongs to the glycosyl hydrolase 17 family.</text>
</comment>
<evidence type="ECO:0000256" key="15">
    <source>
        <dbReference type="SAM" id="MobiDB-lite"/>
    </source>
</evidence>